<dbReference type="EMBL" id="JANPWB010000012">
    <property type="protein sequence ID" value="KAJ1114071.1"/>
    <property type="molecule type" value="Genomic_DNA"/>
</dbReference>
<accession>A0AAV7NF22</accession>
<keyword evidence="3" id="KW-1185">Reference proteome</keyword>
<protein>
    <submittedName>
        <fullName evidence="2">Uncharacterized protein</fullName>
    </submittedName>
</protein>
<organism evidence="2 3">
    <name type="scientific">Pleurodeles waltl</name>
    <name type="common">Iberian ribbed newt</name>
    <dbReference type="NCBI Taxonomy" id="8319"/>
    <lineage>
        <taxon>Eukaryota</taxon>
        <taxon>Metazoa</taxon>
        <taxon>Chordata</taxon>
        <taxon>Craniata</taxon>
        <taxon>Vertebrata</taxon>
        <taxon>Euteleostomi</taxon>
        <taxon>Amphibia</taxon>
        <taxon>Batrachia</taxon>
        <taxon>Caudata</taxon>
        <taxon>Salamandroidea</taxon>
        <taxon>Salamandridae</taxon>
        <taxon>Pleurodelinae</taxon>
        <taxon>Pleurodeles</taxon>
    </lineage>
</organism>
<dbReference type="Proteomes" id="UP001066276">
    <property type="component" value="Chromosome 8"/>
</dbReference>
<comment type="caution">
    <text evidence="2">The sequence shown here is derived from an EMBL/GenBank/DDBJ whole genome shotgun (WGS) entry which is preliminary data.</text>
</comment>
<gene>
    <name evidence="2" type="ORF">NDU88_002310</name>
</gene>
<evidence type="ECO:0000313" key="3">
    <source>
        <dbReference type="Proteomes" id="UP001066276"/>
    </source>
</evidence>
<dbReference type="AlphaFoldDB" id="A0AAV7NF22"/>
<name>A0AAV7NF22_PLEWA</name>
<evidence type="ECO:0000256" key="1">
    <source>
        <dbReference type="SAM" id="MobiDB-lite"/>
    </source>
</evidence>
<feature type="region of interest" description="Disordered" evidence="1">
    <location>
        <begin position="1"/>
        <end position="27"/>
    </location>
</feature>
<sequence>MSNRPGLTRQCHVPPSDRGLLPSTGTPQHTYLVRLGERGFPGAAGRHADEPLQPLAYRISACTTHALLGWQVGRSASGGEARSVHSLPASQRFLFFRSRLVANVRVDRKPSHTQQNDSTPVYITQGLPGQQARTLFINLG</sequence>
<reference evidence="2" key="1">
    <citation type="journal article" date="2022" name="bioRxiv">
        <title>Sequencing and chromosome-scale assembly of the giantPleurodeles waltlgenome.</title>
        <authorList>
            <person name="Brown T."/>
            <person name="Elewa A."/>
            <person name="Iarovenko S."/>
            <person name="Subramanian E."/>
            <person name="Araus A.J."/>
            <person name="Petzold A."/>
            <person name="Susuki M."/>
            <person name="Suzuki K.-i.T."/>
            <person name="Hayashi T."/>
            <person name="Toyoda A."/>
            <person name="Oliveira C."/>
            <person name="Osipova E."/>
            <person name="Leigh N.D."/>
            <person name="Simon A."/>
            <person name="Yun M.H."/>
        </authorList>
    </citation>
    <scope>NUCLEOTIDE SEQUENCE</scope>
    <source>
        <strain evidence="2">20211129_DDA</strain>
        <tissue evidence="2">Liver</tissue>
    </source>
</reference>
<evidence type="ECO:0000313" key="2">
    <source>
        <dbReference type="EMBL" id="KAJ1114071.1"/>
    </source>
</evidence>
<proteinExistence type="predicted"/>